<feature type="non-terminal residue" evidence="1">
    <location>
        <position position="1"/>
    </location>
</feature>
<proteinExistence type="predicted"/>
<comment type="caution">
    <text evidence="1">The sequence shown here is derived from an EMBL/GenBank/DDBJ whole genome shotgun (WGS) entry which is preliminary data.</text>
</comment>
<accession>A0A9W8MMN4</accession>
<organism evidence="1 2">
    <name type="scientific">Candolleomyces eurysporus</name>
    <dbReference type="NCBI Taxonomy" id="2828524"/>
    <lineage>
        <taxon>Eukaryota</taxon>
        <taxon>Fungi</taxon>
        <taxon>Dikarya</taxon>
        <taxon>Basidiomycota</taxon>
        <taxon>Agaricomycotina</taxon>
        <taxon>Agaricomycetes</taxon>
        <taxon>Agaricomycetidae</taxon>
        <taxon>Agaricales</taxon>
        <taxon>Agaricineae</taxon>
        <taxon>Psathyrellaceae</taxon>
        <taxon>Candolleomyces</taxon>
    </lineage>
</organism>
<keyword evidence="2" id="KW-1185">Reference proteome</keyword>
<name>A0A9W8MMN4_9AGAR</name>
<evidence type="ECO:0000313" key="2">
    <source>
        <dbReference type="Proteomes" id="UP001140091"/>
    </source>
</evidence>
<reference evidence="1" key="1">
    <citation type="submission" date="2022-06" db="EMBL/GenBank/DDBJ databases">
        <title>Genome Sequence of Candolleomyces eurysporus.</title>
        <authorList>
            <person name="Buettner E."/>
        </authorList>
    </citation>
    <scope>NUCLEOTIDE SEQUENCE</scope>
    <source>
        <strain evidence="1">VTCC 930004</strain>
    </source>
</reference>
<sequence>MTSRVVSAPPHLLQPIRPPGMMETWWDPMWTGYSNKLQKRFSDLMDYQGQVVGAAPIRPATHAKMEVLQNKLIKLQADYDLKAQDTSRPERAQDSCKKYAMNLTKYVNGHKVGIGVE</sequence>
<gene>
    <name evidence="1" type="ORF">H1R20_g816</name>
</gene>
<evidence type="ECO:0000313" key="1">
    <source>
        <dbReference type="EMBL" id="KAJ2936276.1"/>
    </source>
</evidence>
<protein>
    <submittedName>
        <fullName evidence="1">Uncharacterized protein</fullName>
    </submittedName>
</protein>
<dbReference type="Proteomes" id="UP001140091">
    <property type="component" value="Unassembled WGS sequence"/>
</dbReference>
<dbReference type="EMBL" id="JANBPK010000115">
    <property type="protein sequence ID" value="KAJ2936276.1"/>
    <property type="molecule type" value="Genomic_DNA"/>
</dbReference>
<dbReference type="AlphaFoldDB" id="A0A9W8MMN4"/>